<accession>A0A419SGQ8</accession>
<protein>
    <submittedName>
        <fullName evidence="3">Anti-sigma factor</fullName>
    </submittedName>
</protein>
<organism evidence="3 4">
    <name type="scientific">Ammoniphilus oxalaticus</name>
    <dbReference type="NCBI Taxonomy" id="66863"/>
    <lineage>
        <taxon>Bacteria</taxon>
        <taxon>Bacillati</taxon>
        <taxon>Bacillota</taxon>
        <taxon>Bacilli</taxon>
        <taxon>Bacillales</taxon>
        <taxon>Paenibacillaceae</taxon>
        <taxon>Aneurinibacillus group</taxon>
        <taxon>Ammoniphilus</taxon>
    </lineage>
</organism>
<feature type="transmembrane region" description="Helical" evidence="1">
    <location>
        <begin position="37"/>
        <end position="56"/>
    </location>
</feature>
<keyword evidence="1" id="KW-0812">Transmembrane</keyword>
<reference evidence="3 4" key="1">
    <citation type="submission" date="2016-08" db="EMBL/GenBank/DDBJ databases">
        <title>Novel Firmicute Genomes.</title>
        <authorList>
            <person name="Poppleton D.I."/>
            <person name="Gribaldo S."/>
        </authorList>
    </citation>
    <scope>NUCLEOTIDE SEQUENCE [LARGE SCALE GENOMIC DNA]</scope>
    <source>
        <strain evidence="3 4">RAOx-1</strain>
    </source>
</reference>
<comment type="caution">
    <text evidence="3">The sequence shown here is derived from an EMBL/GenBank/DDBJ whole genome shotgun (WGS) entry which is preliminary data.</text>
</comment>
<feature type="domain" description="DUF3298" evidence="2">
    <location>
        <begin position="193"/>
        <end position="278"/>
    </location>
</feature>
<dbReference type="InterPro" id="IPR021729">
    <property type="entry name" value="DUF3298"/>
</dbReference>
<gene>
    <name evidence="3" type="ORF">BEP19_12225</name>
</gene>
<evidence type="ECO:0000256" key="1">
    <source>
        <dbReference type="SAM" id="Phobius"/>
    </source>
</evidence>
<keyword evidence="1" id="KW-0472">Membrane</keyword>
<dbReference type="Proteomes" id="UP000284219">
    <property type="component" value="Unassembled WGS sequence"/>
</dbReference>
<dbReference type="AlphaFoldDB" id="A0A419SGQ8"/>
<dbReference type="EMBL" id="MCHY01000009">
    <property type="protein sequence ID" value="RKD22991.1"/>
    <property type="molecule type" value="Genomic_DNA"/>
</dbReference>
<evidence type="ECO:0000259" key="2">
    <source>
        <dbReference type="Pfam" id="PF11738"/>
    </source>
</evidence>
<evidence type="ECO:0000313" key="4">
    <source>
        <dbReference type="Proteomes" id="UP000284219"/>
    </source>
</evidence>
<keyword evidence="1" id="KW-1133">Transmembrane helix</keyword>
<keyword evidence="4" id="KW-1185">Reference proteome</keyword>
<sequence>MSKKMERLKEQYERIEIPVELDEVVEQALKPKKRSHLLRNSVMGGVAAAVLFMAGLNASPVFAQSLAEVPLLGSIAKVLTFKEYRVADGTMEANIKVPAIENTGNEALEETLNQKYLEEGKKLYDEFIAEMELLEQNGGGHMGLDSGYVIKTDNDQILSIGRYVVNTAASSSTTFKYDTIDKQQQLLITLPSLFKNDGYIGVISDNIQKQMKEQMASDPDLVYWVKGAGEDDVMVGRFETIAEDQNFYINEQGKLVIAFDKYEVAPGYMGTVEFVVPTDVIDGLLVDGQDVIK</sequence>
<proteinExistence type="predicted"/>
<dbReference type="InterPro" id="IPR037126">
    <property type="entry name" value="PdaC/RsiV-like_sf"/>
</dbReference>
<dbReference type="Pfam" id="PF11738">
    <property type="entry name" value="DUF3298"/>
    <property type="match status" value="1"/>
</dbReference>
<dbReference type="Gene3D" id="3.90.640.20">
    <property type="entry name" value="Heat-shock cognate protein, ATPase"/>
    <property type="match status" value="1"/>
</dbReference>
<evidence type="ECO:0000313" key="3">
    <source>
        <dbReference type="EMBL" id="RKD22991.1"/>
    </source>
</evidence>
<dbReference type="RefSeq" id="WP_120190481.1">
    <property type="nucleotide sequence ID" value="NZ_MCHY01000009.1"/>
</dbReference>
<dbReference type="OrthoDB" id="4990at2"/>
<name>A0A419SGQ8_9BACL</name>
<dbReference type="Gene3D" id="3.30.565.40">
    <property type="entry name" value="Fervidobacterium nodosum Rt17-B1 like"/>
    <property type="match status" value="1"/>
</dbReference>